<evidence type="ECO:0000256" key="1">
    <source>
        <dbReference type="ARBA" id="ARBA00004141"/>
    </source>
</evidence>
<feature type="transmembrane region" description="Helical" evidence="6">
    <location>
        <begin position="68"/>
        <end position="87"/>
    </location>
</feature>
<feature type="transmembrane region" description="Helical" evidence="6">
    <location>
        <begin position="93"/>
        <end position="112"/>
    </location>
</feature>
<sequence length="404" mass="45743">MSSNLQDIKDEKKLLKYTYFLCFTCFLNLSILKQPFDKMAMIMAGVICLLIGYSYFIIRKFFSDGDKYIFIFSSILSIIGMVILYRINILYSIKQIVWFALGVTEFILMVVLLPDLERFSKYKYCYCIITIIFMATATFFGKDINGSKSWIIVHGYSFQPSEFGKLFLVLYLASELKDYRSLRHLIKPAIVVAICLVFTLIQKSLGFSLIIFCISITMLFISTSKLRYILTSFILFAIGCVISYKLFAHVRVRVLIWKNPWSYANNIGYQVVQSMISIASGGFTGVGLGLGHPEFVPVNYTDFIFAVICEELGILMGFAVILINFLLFYRCIRVAIYEKDNFLRLLVVGYSTMIASQVLVIIGGVINAIPLTGITLPLVSYGGSSMLSIFFSLGIVQKISENSI</sequence>
<keyword evidence="5 6" id="KW-0472">Membrane</keyword>
<dbReference type="Proteomes" id="UP001623660">
    <property type="component" value="Unassembled WGS sequence"/>
</dbReference>
<feature type="transmembrane region" description="Helical" evidence="6">
    <location>
        <begin position="124"/>
        <end position="141"/>
    </location>
</feature>
<name>A0ABW8SRP3_9CLOT</name>
<dbReference type="PANTHER" id="PTHR30474">
    <property type="entry name" value="CELL CYCLE PROTEIN"/>
    <property type="match status" value="1"/>
</dbReference>
<proteinExistence type="predicted"/>
<keyword evidence="4 6" id="KW-1133">Transmembrane helix</keyword>
<feature type="transmembrane region" description="Helical" evidence="6">
    <location>
        <begin position="38"/>
        <end position="56"/>
    </location>
</feature>
<dbReference type="InterPro" id="IPR001182">
    <property type="entry name" value="FtsW/RodA"/>
</dbReference>
<keyword evidence="3" id="KW-0133">Cell shape</keyword>
<comment type="subcellular location">
    <subcellularLocation>
        <location evidence="1">Membrane</location>
        <topology evidence="1">Multi-pass membrane protein</topology>
    </subcellularLocation>
</comment>
<evidence type="ECO:0000256" key="2">
    <source>
        <dbReference type="ARBA" id="ARBA00022692"/>
    </source>
</evidence>
<keyword evidence="8" id="KW-1185">Reference proteome</keyword>
<feature type="transmembrane region" description="Helical" evidence="6">
    <location>
        <begin position="303"/>
        <end position="329"/>
    </location>
</feature>
<keyword evidence="2 6" id="KW-0812">Transmembrane</keyword>
<evidence type="ECO:0000313" key="7">
    <source>
        <dbReference type="EMBL" id="MFL0197811.1"/>
    </source>
</evidence>
<evidence type="ECO:0000256" key="5">
    <source>
        <dbReference type="ARBA" id="ARBA00023136"/>
    </source>
</evidence>
<accession>A0ABW8SRP3</accession>
<evidence type="ECO:0000256" key="4">
    <source>
        <dbReference type="ARBA" id="ARBA00022989"/>
    </source>
</evidence>
<evidence type="ECO:0000256" key="6">
    <source>
        <dbReference type="SAM" id="Phobius"/>
    </source>
</evidence>
<dbReference type="RefSeq" id="WP_406793916.1">
    <property type="nucleotide sequence ID" value="NZ_JBJHZX010000038.1"/>
</dbReference>
<feature type="transmembrane region" description="Helical" evidence="6">
    <location>
        <begin position="14"/>
        <end position="32"/>
    </location>
</feature>
<feature type="transmembrane region" description="Helical" evidence="6">
    <location>
        <begin position="378"/>
        <end position="396"/>
    </location>
</feature>
<feature type="transmembrane region" description="Helical" evidence="6">
    <location>
        <begin position="267"/>
        <end position="291"/>
    </location>
</feature>
<feature type="transmembrane region" description="Helical" evidence="6">
    <location>
        <begin position="341"/>
        <end position="366"/>
    </location>
</feature>
<reference evidence="7 8" key="1">
    <citation type="submission" date="2024-11" db="EMBL/GenBank/DDBJ databases">
        <authorList>
            <person name="Heng Y.C."/>
            <person name="Lim A.C.H."/>
            <person name="Lee J.K.Y."/>
            <person name="Kittelmann S."/>
        </authorList>
    </citation>
    <scope>NUCLEOTIDE SEQUENCE [LARGE SCALE GENOMIC DNA]</scope>
    <source>
        <strain evidence="7 8">WILCCON 0269</strain>
    </source>
</reference>
<gene>
    <name evidence="7" type="ORF">ACJDU8_19900</name>
</gene>
<dbReference type="Pfam" id="PF01098">
    <property type="entry name" value="FTSW_RODA_SPOVE"/>
    <property type="match status" value="1"/>
</dbReference>
<feature type="transmembrane region" description="Helical" evidence="6">
    <location>
        <begin position="189"/>
        <end position="222"/>
    </location>
</feature>
<dbReference type="EMBL" id="JBJHZX010000038">
    <property type="protein sequence ID" value="MFL0197811.1"/>
    <property type="molecule type" value="Genomic_DNA"/>
</dbReference>
<evidence type="ECO:0000313" key="8">
    <source>
        <dbReference type="Proteomes" id="UP001623660"/>
    </source>
</evidence>
<feature type="transmembrane region" description="Helical" evidence="6">
    <location>
        <begin position="228"/>
        <end position="247"/>
    </location>
</feature>
<organism evidence="7 8">
    <name type="scientific">Candidatus Clostridium eludens</name>
    <dbReference type="NCBI Taxonomy" id="3381663"/>
    <lineage>
        <taxon>Bacteria</taxon>
        <taxon>Bacillati</taxon>
        <taxon>Bacillota</taxon>
        <taxon>Clostridia</taxon>
        <taxon>Eubacteriales</taxon>
        <taxon>Clostridiaceae</taxon>
        <taxon>Clostridium</taxon>
    </lineage>
</organism>
<dbReference type="PANTHER" id="PTHR30474:SF3">
    <property type="entry name" value="PEPTIDOGLYCAN GLYCOSYLTRANSFERASE RODA"/>
    <property type="match status" value="1"/>
</dbReference>
<evidence type="ECO:0000256" key="3">
    <source>
        <dbReference type="ARBA" id="ARBA00022960"/>
    </source>
</evidence>
<comment type="caution">
    <text evidence="7">The sequence shown here is derived from an EMBL/GenBank/DDBJ whole genome shotgun (WGS) entry which is preliminary data.</text>
</comment>
<protein>
    <submittedName>
        <fullName evidence="7">FtsW/RodA/SpoVE family cell cycle protein</fullName>
    </submittedName>
</protein>